<evidence type="ECO:0000256" key="2">
    <source>
        <dbReference type="PIRSR" id="PIRSR639069-2"/>
    </source>
</evidence>
<reference evidence="4 5" key="1">
    <citation type="submission" date="2019-02" db="EMBL/GenBank/DDBJ databases">
        <title>Deep-cultivation of Planctomycetes and their phenomic and genomic characterization uncovers novel biology.</title>
        <authorList>
            <person name="Wiegand S."/>
            <person name="Jogler M."/>
            <person name="Boedeker C."/>
            <person name="Pinto D."/>
            <person name="Vollmers J."/>
            <person name="Rivas-Marin E."/>
            <person name="Kohn T."/>
            <person name="Peeters S.H."/>
            <person name="Heuer A."/>
            <person name="Rast P."/>
            <person name="Oberbeckmann S."/>
            <person name="Bunk B."/>
            <person name="Jeske O."/>
            <person name="Meyerdierks A."/>
            <person name="Storesund J.E."/>
            <person name="Kallscheuer N."/>
            <person name="Luecker S."/>
            <person name="Lage O.M."/>
            <person name="Pohl T."/>
            <person name="Merkel B.J."/>
            <person name="Hornburger P."/>
            <person name="Mueller R.-W."/>
            <person name="Bruemmer F."/>
            <person name="Labrenz M."/>
            <person name="Spormann A.M."/>
            <person name="Op den Camp H."/>
            <person name="Overmann J."/>
            <person name="Amann R."/>
            <person name="Jetten M.S.M."/>
            <person name="Mascher T."/>
            <person name="Medema M.H."/>
            <person name="Devos D.P."/>
            <person name="Kaster A.-K."/>
            <person name="Ovreas L."/>
            <person name="Rohde M."/>
            <person name="Galperin M.Y."/>
            <person name="Jogler C."/>
        </authorList>
    </citation>
    <scope>NUCLEOTIDE SEQUENCE [LARGE SCALE GENOMIC DNA]</scope>
    <source>
        <strain evidence="4 5">KS4</strain>
    </source>
</reference>
<dbReference type="EMBL" id="CP036425">
    <property type="protein sequence ID" value="QDU32268.1"/>
    <property type="molecule type" value="Genomic_DNA"/>
</dbReference>
<feature type="domain" description="Acetyl xylan esterase" evidence="3">
    <location>
        <begin position="1"/>
        <end position="317"/>
    </location>
</feature>
<dbReference type="RefSeq" id="WP_145073549.1">
    <property type="nucleotide sequence ID" value="NZ_CP036425.1"/>
</dbReference>
<dbReference type="OrthoDB" id="9770528at2"/>
<evidence type="ECO:0000256" key="1">
    <source>
        <dbReference type="PIRSR" id="PIRSR639069-1"/>
    </source>
</evidence>
<dbReference type="AlphaFoldDB" id="A0A517YPX6"/>
<keyword evidence="4" id="KW-0378">Hydrolase</keyword>
<dbReference type="Gene3D" id="3.40.50.1820">
    <property type="entry name" value="alpha/beta hydrolase"/>
    <property type="match status" value="1"/>
</dbReference>
<name>A0A517YPX6_9BACT</name>
<feature type="active site" description="Charge relay system" evidence="1">
    <location>
        <position position="274"/>
    </location>
</feature>
<dbReference type="Proteomes" id="UP000317369">
    <property type="component" value="Chromosome"/>
</dbReference>
<dbReference type="PANTHER" id="PTHR40111">
    <property type="entry name" value="CEPHALOSPORIN-C DEACETYLASE"/>
    <property type="match status" value="1"/>
</dbReference>
<dbReference type="InterPro" id="IPR039069">
    <property type="entry name" value="CE7"/>
</dbReference>
<organism evidence="4 5">
    <name type="scientific">Poriferisphaera corsica</name>
    <dbReference type="NCBI Taxonomy" id="2528020"/>
    <lineage>
        <taxon>Bacteria</taxon>
        <taxon>Pseudomonadati</taxon>
        <taxon>Planctomycetota</taxon>
        <taxon>Phycisphaerae</taxon>
        <taxon>Phycisphaerales</taxon>
        <taxon>Phycisphaeraceae</taxon>
        <taxon>Poriferisphaera</taxon>
    </lineage>
</organism>
<dbReference type="Pfam" id="PF05448">
    <property type="entry name" value="AXE1"/>
    <property type="match status" value="1"/>
</dbReference>
<dbReference type="GO" id="GO:0047739">
    <property type="term" value="F:cephalosporin-C deacetylase activity"/>
    <property type="evidence" value="ECO:0007669"/>
    <property type="project" value="UniProtKB-EC"/>
</dbReference>
<dbReference type="InterPro" id="IPR008391">
    <property type="entry name" value="AXE1_dom"/>
</dbReference>
<feature type="active site" description="Charge relay system" evidence="1">
    <location>
        <position position="303"/>
    </location>
</feature>
<accession>A0A517YPX6</accession>
<dbReference type="SUPFAM" id="SSF53474">
    <property type="entry name" value="alpha/beta-Hydrolases"/>
    <property type="match status" value="1"/>
</dbReference>
<keyword evidence="5" id="KW-1185">Reference proteome</keyword>
<protein>
    <submittedName>
        <fullName evidence="4">Cephalosporin-C deacetylase</fullName>
        <ecNumber evidence="4">3.1.1.41</ecNumber>
    </submittedName>
</protein>
<dbReference type="PANTHER" id="PTHR40111:SF1">
    <property type="entry name" value="CEPHALOSPORIN-C DEACETYLASE"/>
    <property type="match status" value="1"/>
</dbReference>
<evidence type="ECO:0000313" key="4">
    <source>
        <dbReference type="EMBL" id="QDU32268.1"/>
    </source>
</evidence>
<dbReference type="InterPro" id="IPR029058">
    <property type="entry name" value="AB_hydrolase_fold"/>
</dbReference>
<proteinExistence type="predicted"/>
<dbReference type="GO" id="GO:0005976">
    <property type="term" value="P:polysaccharide metabolic process"/>
    <property type="evidence" value="ECO:0007669"/>
    <property type="project" value="TreeGrafter"/>
</dbReference>
<feature type="active site" description="Nucleophile" evidence="1">
    <location>
        <position position="183"/>
    </location>
</feature>
<dbReference type="KEGG" id="pcor:KS4_02990"/>
<dbReference type="EC" id="3.1.1.41" evidence="4"/>
<evidence type="ECO:0000313" key="5">
    <source>
        <dbReference type="Proteomes" id="UP000317369"/>
    </source>
</evidence>
<gene>
    <name evidence="4" type="primary">cah</name>
    <name evidence="4" type="ORF">KS4_02990</name>
</gene>
<feature type="binding site" evidence="2">
    <location>
        <position position="92"/>
    </location>
    <ligand>
        <name>substrate</name>
    </ligand>
</feature>
<sequence length="325" mass="36848">MPVLDMPLKELKKYQGCSVKPDDFDAYWDRALDEMHSTKSNLQLDSSSYELPNTKFYDVWFTGVNNARIHARYAKPENTTGKIPLVVWLHGYSGAAPDWDEYLRFTALGMAVVALDVRGQGGISEDSGGAKGTTLRGHIIRGLEDHEDKLLFRDIYLDTAQLTELMMAMDDIDETRVATYGGSQGGALSLVCASLVPSIQRVVTSFPFLSDFQRVWNMDLSRKGAYFELSDFFRHHDPLHENMEKWYRRLGYIDIQNLVDRINGKVLFAATLLDDICPPSTQFAAYNKITAPKDMLIYHDFAHEHLPGWTSRAIHFIAEMVAQPV</sequence>
<evidence type="ECO:0000259" key="3">
    <source>
        <dbReference type="Pfam" id="PF05448"/>
    </source>
</evidence>